<feature type="region of interest" description="Disordered" evidence="1">
    <location>
        <begin position="137"/>
        <end position="236"/>
    </location>
</feature>
<dbReference type="AlphaFoldDB" id="A0A7J6N024"/>
<reference evidence="2 3" key="1">
    <citation type="submission" date="2020-04" db="EMBL/GenBank/DDBJ databases">
        <title>Perkinsus olseni comparative genomics.</title>
        <authorList>
            <person name="Bogema D.R."/>
        </authorList>
    </citation>
    <scope>NUCLEOTIDE SEQUENCE [LARGE SCALE GENOMIC DNA]</scope>
    <source>
        <strain evidence="2">00978-12</strain>
    </source>
</reference>
<protein>
    <submittedName>
        <fullName evidence="2">Uncharacterized protein</fullName>
    </submittedName>
</protein>
<feature type="compositionally biased region" description="Basic residues" evidence="1">
    <location>
        <begin position="200"/>
        <end position="209"/>
    </location>
</feature>
<feature type="compositionally biased region" description="Low complexity" evidence="1">
    <location>
        <begin position="157"/>
        <end position="176"/>
    </location>
</feature>
<accession>A0A7J6N024</accession>
<evidence type="ECO:0000313" key="3">
    <source>
        <dbReference type="Proteomes" id="UP000541610"/>
    </source>
</evidence>
<dbReference type="Proteomes" id="UP000541610">
    <property type="component" value="Unassembled WGS sequence"/>
</dbReference>
<evidence type="ECO:0000256" key="1">
    <source>
        <dbReference type="SAM" id="MobiDB-lite"/>
    </source>
</evidence>
<feature type="compositionally biased region" description="Low complexity" evidence="1">
    <location>
        <begin position="210"/>
        <end position="227"/>
    </location>
</feature>
<evidence type="ECO:0000313" key="2">
    <source>
        <dbReference type="EMBL" id="KAF4676810.1"/>
    </source>
</evidence>
<proteinExistence type="predicted"/>
<feature type="region of interest" description="Disordered" evidence="1">
    <location>
        <begin position="1"/>
        <end position="33"/>
    </location>
</feature>
<organism evidence="2 3">
    <name type="scientific">Perkinsus olseni</name>
    <name type="common">Perkinsus atlanticus</name>
    <dbReference type="NCBI Taxonomy" id="32597"/>
    <lineage>
        <taxon>Eukaryota</taxon>
        <taxon>Sar</taxon>
        <taxon>Alveolata</taxon>
        <taxon>Perkinsozoa</taxon>
        <taxon>Perkinsea</taxon>
        <taxon>Perkinsida</taxon>
        <taxon>Perkinsidae</taxon>
        <taxon>Perkinsus</taxon>
    </lineage>
</organism>
<sequence length="414" mass="44279">MPASPPPRTSQSIVDEAGDGSAEERRTRRPPIDISVDITSSTSALLEWIVAATDTFASRKSVWSKAAAESLETQSKKDSELLHIYLELANERKKMVEIKSEIDETRRAVASSGSKKRRASVDSEIFRSIQESDCVSAHSINSSSSRNDVPEEPIPSLPAIASAAGGTGRVSSTTGRPVVPTTAVTSDAESTETAGWRLAAPRRRGRQRGQRAANHPTTTPTPVSNPTTRPPGPPVSESTILCVTLRGKVEPTGRWENLSADELETVRTAASRLLNGVRVTRTFAVGGGLGLLLPDRRQWTAAVGMIGRDPNLICKEILRSTSTIKILFPRGASELSSYSGQFLLNDLGKKNGIDTSRITVIKQTQAFAVVRGPSSALARFAAEGRLFLGLASRKAGTPLVLHQRDVSVAEAAIA</sequence>
<feature type="compositionally biased region" description="Polar residues" evidence="1">
    <location>
        <begin position="182"/>
        <end position="193"/>
    </location>
</feature>
<name>A0A7J6N024_PEROL</name>
<gene>
    <name evidence="2" type="ORF">FOZ60_000514</name>
</gene>
<comment type="caution">
    <text evidence="2">The sequence shown here is derived from an EMBL/GenBank/DDBJ whole genome shotgun (WGS) entry which is preliminary data.</text>
</comment>
<dbReference type="OrthoDB" id="10558249at2759"/>
<dbReference type="EMBL" id="JABANP010001042">
    <property type="protein sequence ID" value="KAF4676810.1"/>
    <property type="molecule type" value="Genomic_DNA"/>
</dbReference>